<evidence type="ECO:0000313" key="1">
    <source>
        <dbReference type="EMBL" id="KAF3444886.1"/>
    </source>
</evidence>
<reference evidence="1" key="1">
    <citation type="submission" date="2020-03" db="EMBL/GenBank/DDBJ databases">
        <title>A high-quality chromosome-level genome assembly of a woody plant with both climbing and erect habits, Rhamnella rubrinervis.</title>
        <authorList>
            <person name="Lu Z."/>
            <person name="Yang Y."/>
            <person name="Zhu X."/>
            <person name="Sun Y."/>
        </authorList>
    </citation>
    <scope>NUCLEOTIDE SEQUENCE</scope>
    <source>
        <strain evidence="1">BYM</strain>
        <tissue evidence="1">Leaf</tissue>
    </source>
</reference>
<proteinExistence type="predicted"/>
<organism evidence="1 2">
    <name type="scientific">Rhamnella rubrinervis</name>
    <dbReference type="NCBI Taxonomy" id="2594499"/>
    <lineage>
        <taxon>Eukaryota</taxon>
        <taxon>Viridiplantae</taxon>
        <taxon>Streptophyta</taxon>
        <taxon>Embryophyta</taxon>
        <taxon>Tracheophyta</taxon>
        <taxon>Spermatophyta</taxon>
        <taxon>Magnoliopsida</taxon>
        <taxon>eudicotyledons</taxon>
        <taxon>Gunneridae</taxon>
        <taxon>Pentapetalae</taxon>
        <taxon>rosids</taxon>
        <taxon>fabids</taxon>
        <taxon>Rosales</taxon>
        <taxon>Rhamnaceae</taxon>
        <taxon>rhamnoid group</taxon>
        <taxon>Rhamneae</taxon>
        <taxon>Rhamnella</taxon>
    </lineage>
</organism>
<dbReference type="Proteomes" id="UP000796880">
    <property type="component" value="Unassembled WGS sequence"/>
</dbReference>
<sequence>MSLVNSRGGATVNGYVVLRTVSGAAAAYGTISSMEGNGTTTIDIILVSDQYAELELQHMMESETNRILEGPDFITTNTFDANARFSCRGPHLPCLGLPTDSLKGHCAPYTRDCHQVKR</sequence>
<evidence type="ECO:0000313" key="2">
    <source>
        <dbReference type="Proteomes" id="UP000796880"/>
    </source>
</evidence>
<name>A0A8K0H329_9ROSA</name>
<gene>
    <name evidence="1" type="ORF">FNV43_RR14579</name>
</gene>
<keyword evidence="2" id="KW-1185">Reference proteome</keyword>
<dbReference type="AlphaFoldDB" id="A0A8K0H329"/>
<comment type="caution">
    <text evidence="1">The sequence shown here is derived from an EMBL/GenBank/DDBJ whole genome shotgun (WGS) entry which is preliminary data.</text>
</comment>
<dbReference type="EMBL" id="VOIH02000006">
    <property type="protein sequence ID" value="KAF3444886.1"/>
    <property type="molecule type" value="Genomic_DNA"/>
</dbReference>
<protein>
    <submittedName>
        <fullName evidence="1">Uncharacterized protein</fullName>
    </submittedName>
</protein>
<accession>A0A8K0H329</accession>